<feature type="domain" description="ATPase BadF/BadG/BcrA/BcrD type" evidence="1">
    <location>
        <begin position="25"/>
        <end position="324"/>
    </location>
</feature>
<dbReference type="Proteomes" id="UP001500037">
    <property type="component" value="Unassembled WGS sequence"/>
</dbReference>
<gene>
    <name evidence="2" type="ORF">GCM10009665_14750</name>
</gene>
<name>A0ABN1VZN4_9ACTN</name>
<evidence type="ECO:0000259" key="1">
    <source>
        <dbReference type="Pfam" id="PF01869"/>
    </source>
</evidence>
<dbReference type="InterPro" id="IPR043129">
    <property type="entry name" value="ATPase_NBD"/>
</dbReference>
<dbReference type="SUPFAM" id="SSF53067">
    <property type="entry name" value="Actin-like ATPase domain"/>
    <property type="match status" value="2"/>
</dbReference>
<dbReference type="Gene3D" id="3.30.420.40">
    <property type="match status" value="2"/>
</dbReference>
<dbReference type="PANTHER" id="PTHR43190">
    <property type="entry name" value="N-ACETYL-D-GLUCOSAMINE KINASE"/>
    <property type="match status" value="1"/>
</dbReference>
<dbReference type="InterPro" id="IPR002731">
    <property type="entry name" value="ATPase_BadF"/>
</dbReference>
<reference evidence="2 3" key="1">
    <citation type="journal article" date="2019" name="Int. J. Syst. Evol. Microbiol.">
        <title>The Global Catalogue of Microorganisms (GCM) 10K type strain sequencing project: providing services to taxonomists for standard genome sequencing and annotation.</title>
        <authorList>
            <consortium name="The Broad Institute Genomics Platform"/>
            <consortium name="The Broad Institute Genome Sequencing Center for Infectious Disease"/>
            <person name="Wu L."/>
            <person name="Ma J."/>
        </authorList>
    </citation>
    <scope>NUCLEOTIDE SEQUENCE [LARGE SCALE GENOMIC DNA]</scope>
    <source>
        <strain evidence="2 3">JCM 13004</strain>
    </source>
</reference>
<accession>A0ABN1VZN4</accession>
<keyword evidence="3" id="KW-1185">Reference proteome</keyword>
<sequence>MDLMAFESRGGLCRGPALVGGVLAIDAGNSKTDVALVTRDGDVLGTARGPGFAPQDIGAESAVAGLAPLVAHAVLAADLDIAPTLGPLTSRLIGCLANADLPIEEQRLGDALRSRRWSEEVTVANDTFAVLRAGTTGDRGVAVVCGAGINCVGRRGEQTVRFPALGTISGDWGGGGDLALAAMWWASRAEDGRGPATTLAAAIARHFERPSARAVAEAVRLGTVTEADLHQIVPLLFAAADAGDPTARHLVVRQAEEIGAMACAALRRLGLLTEPTPLVLGGGVLAAGHPQLMQALDSYLTLHAPLAQPQVVTAPPIVGAALLGLDRLHRSDDTRAAAEKRLRDHYARR</sequence>
<comment type="caution">
    <text evidence="2">The sequence shown here is derived from an EMBL/GenBank/DDBJ whole genome shotgun (WGS) entry which is preliminary data.</text>
</comment>
<dbReference type="InterPro" id="IPR052519">
    <property type="entry name" value="Euk-type_GlcNAc_Kinase"/>
</dbReference>
<organism evidence="2 3">
    <name type="scientific">Kitasatospora nipponensis</name>
    <dbReference type="NCBI Taxonomy" id="258049"/>
    <lineage>
        <taxon>Bacteria</taxon>
        <taxon>Bacillati</taxon>
        <taxon>Actinomycetota</taxon>
        <taxon>Actinomycetes</taxon>
        <taxon>Kitasatosporales</taxon>
        <taxon>Streptomycetaceae</taxon>
        <taxon>Kitasatospora</taxon>
    </lineage>
</organism>
<evidence type="ECO:0000313" key="2">
    <source>
        <dbReference type="EMBL" id="GAA1225393.1"/>
    </source>
</evidence>
<dbReference type="EMBL" id="BAAALF010000015">
    <property type="protein sequence ID" value="GAA1225393.1"/>
    <property type="molecule type" value="Genomic_DNA"/>
</dbReference>
<dbReference type="PANTHER" id="PTHR43190:SF3">
    <property type="entry name" value="N-ACETYL-D-GLUCOSAMINE KINASE"/>
    <property type="match status" value="1"/>
</dbReference>
<dbReference type="Pfam" id="PF01869">
    <property type="entry name" value="BcrAD_BadFG"/>
    <property type="match status" value="1"/>
</dbReference>
<evidence type="ECO:0000313" key="3">
    <source>
        <dbReference type="Proteomes" id="UP001500037"/>
    </source>
</evidence>
<protein>
    <submittedName>
        <fullName evidence="2">BadF/BadG/BcrA/BcrD ATPase family protein</fullName>
    </submittedName>
</protein>
<proteinExistence type="predicted"/>